<keyword evidence="4 6" id="KW-1133">Transmembrane helix</keyword>
<keyword evidence="3 6" id="KW-0812">Transmembrane</keyword>
<dbReference type="EMBL" id="NCSJ02000391">
    <property type="protein sequence ID" value="RFU24882.1"/>
    <property type="molecule type" value="Genomic_DNA"/>
</dbReference>
<feature type="transmembrane region" description="Helical" evidence="6">
    <location>
        <begin position="716"/>
        <end position="736"/>
    </location>
</feature>
<keyword evidence="5 6" id="KW-0472">Membrane</keyword>
<feature type="transmembrane region" description="Helical" evidence="6">
    <location>
        <begin position="681"/>
        <end position="704"/>
    </location>
</feature>
<dbReference type="InterPro" id="IPR020843">
    <property type="entry name" value="ER"/>
</dbReference>
<name>A0A3E2GV36_SCYLI</name>
<dbReference type="Gene3D" id="3.90.180.10">
    <property type="entry name" value="Medium-chain alcohol dehydrogenases, catalytic domain"/>
    <property type="match status" value="1"/>
</dbReference>
<feature type="transmembrane region" description="Helical" evidence="6">
    <location>
        <begin position="628"/>
        <end position="648"/>
    </location>
</feature>
<accession>A0A3E2GV36</accession>
<dbReference type="InterPro" id="IPR011701">
    <property type="entry name" value="MFS"/>
</dbReference>
<reference evidence="8 9" key="1">
    <citation type="submission" date="2018-05" db="EMBL/GenBank/DDBJ databases">
        <title>Draft genome sequence of Scytalidium lignicola DSM 105466, a ubiquitous saprotrophic fungus.</title>
        <authorList>
            <person name="Buettner E."/>
            <person name="Gebauer A.M."/>
            <person name="Hofrichter M."/>
            <person name="Liers C."/>
            <person name="Kellner H."/>
        </authorList>
    </citation>
    <scope>NUCLEOTIDE SEQUENCE [LARGE SCALE GENOMIC DNA]</scope>
    <source>
        <strain evidence="8 9">DSM 105466</strain>
    </source>
</reference>
<dbReference type="Pfam" id="PF00107">
    <property type="entry name" value="ADH_zinc_N"/>
    <property type="match status" value="1"/>
</dbReference>
<dbReference type="InterPro" id="IPR036291">
    <property type="entry name" value="NAD(P)-bd_dom_sf"/>
</dbReference>
<dbReference type="GO" id="GO:0016020">
    <property type="term" value="C:membrane"/>
    <property type="evidence" value="ECO:0007669"/>
    <property type="project" value="UniProtKB-SubCell"/>
</dbReference>
<feature type="non-terminal residue" evidence="8">
    <location>
        <position position="801"/>
    </location>
</feature>
<dbReference type="SUPFAM" id="SSF51735">
    <property type="entry name" value="NAD(P)-binding Rossmann-fold domains"/>
    <property type="match status" value="1"/>
</dbReference>
<dbReference type="SUPFAM" id="SSF50129">
    <property type="entry name" value="GroES-like"/>
    <property type="match status" value="1"/>
</dbReference>
<organism evidence="8 9">
    <name type="scientific">Scytalidium lignicola</name>
    <name type="common">Hyphomycete</name>
    <dbReference type="NCBI Taxonomy" id="5539"/>
    <lineage>
        <taxon>Eukaryota</taxon>
        <taxon>Fungi</taxon>
        <taxon>Dikarya</taxon>
        <taxon>Ascomycota</taxon>
        <taxon>Pezizomycotina</taxon>
        <taxon>Leotiomycetes</taxon>
        <taxon>Leotiomycetes incertae sedis</taxon>
        <taxon>Scytalidium</taxon>
    </lineage>
</organism>
<protein>
    <recommendedName>
        <fullName evidence="7">Major facilitator superfamily (MFS) profile domain-containing protein</fullName>
    </recommendedName>
</protein>
<comment type="subcellular location">
    <subcellularLocation>
        <location evidence="1">Membrane</location>
        <topology evidence="1">Multi-pass membrane protein</topology>
    </subcellularLocation>
</comment>
<dbReference type="CDD" id="cd08276">
    <property type="entry name" value="MDR7"/>
    <property type="match status" value="1"/>
</dbReference>
<evidence type="ECO:0000256" key="2">
    <source>
        <dbReference type="ARBA" id="ARBA00022448"/>
    </source>
</evidence>
<dbReference type="OrthoDB" id="2985014at2759"/>
<dbReference type="AlphaFoldDB" id="A0A3E2GV36"/>
<dbReference type="SUPFAM" id="SSF103473">
    <property type="entry name" value="MFS general substrate transporter"/>
    <property type="match status" value="1"/>
</dbReference>
<evidence type="ECO:0000313" key="9">
    <source>
        <dbReference type="Proteomes" id="UP000258309"/>
    </source>
</evidence>
<dbReference type="Proteomes" id="UP000258309">
    <property type="component" value="Unassembled WGS sequence"/>
</dbReference>
<feature type="transmembrane region" description="Helical" evidence="6">
    <location>
        <begin position="425"/>
        <end position="445"/>
    </location>
</feature>
<dbReference type="Gene3D" id="3.40.50.720">
    <property type="entry name" value="NAD(P)-binding Rossmann-like Domain"/>
    <property type="match status" value="1"/>
</dbReference>
<feature type="transmembrane region" description="Helical" evidence="6">
    <location>
        <begin position="399"/>
        <end position="418"/>
    </location>
</feature>
<dbReference type="Pfam" id="PF07690">
    <property type="entry name" value="MFS_1"/>
    <property type="match status" value="1"/>
</dbReference>
<feature type="domain" description="Major facilitator superfamily (MFS) profile" evidence="7">
    <location>
        <begin position="359"/>
        <end position="766"/>
    </location>
</feature>
<evidence type="ECO:0000256" key="1">
    <source>
        <dbReference type="ARBA" id="ARBA00004141"/>
    </source>
</evidence>
<dbReference type="InterPro" id="IPR011032">
    <property type="entry name" value="GroES-like_sf"/>
</dbReference>
<keyword evidence="2" id="KW-0813">Transport</keyword>
<evidence type="ECO:0000256" key="5">
    <source>
        <dbReference type="ARBA" id="ARBA00023136"/>
    </source>
</evidence>
<feature type="non-terminal residue" evidence="8">
    <location>
        <position position="1"/>
    </location>
</feature>
<dbReference type="PANTHER" id="PTHR43791:SF5">
    <property type="entry name" value="MAJOR FACILITATOR SUPERFAMILY (MFS) PROFILE DOMAIN-CONTAINING PROTEIN"/>
    <property type="match status" value="1"/>
</dbReference>
<evidence type="ECO:0000259" key="7">
    <source>
        <dbReference type="PROSITE" id="PS50850"/>
    </source>
</evidence>
<dbReference type="Gene3D" id="1.20.1250.20">
    <property type="entry name" value="MFS general substrate transporter like domains"/>
    <property type="match status" value="2"/>
</dbReference>
<feature type="transmembrane region" description="Helical" evidence="6">
    <location>
        <begin position="655"/>
        <end position="675"/>
    </location>
</feature>
<comment type="caution">
    <text evidence="8">The sequence shown here is derived from an EMBL/GenBank/DDBJ whole genome shotgun (WGS) entry which is preliminary data.</text>
</comment>
<proteinExistence type="predicted"/>
<evidence type="ECO:0000256" key="6">
    <source>
        <dbReference type="SAM" id="Phobius"/>
    </source>
</evidence>
<dbReference type="GO" id="GO:0016491">
    <property type="term" value="F:oxidoreductase activity"/>
    <property type="evidence" value="ECO:0007669"/>
    <property type="project" value="InterPro"/>
</dbReference>
<dbReference type="InterPro" id="IPR013149">
    <property type="entry name" value="ADH-like_C"/>
</dbReference>
<evidence type="ECO:0000256" key="3">
    <source>
        <dbReference type="ARBA" id="ARBA00022692"/>
    </source>
</evidence>
<feature type="transmembrane region" description="Helical" evidence="6">
    <location>
        <begin position="486"/>
        <end position="504"/>
    </location>
</feature>
<feature type="transmembrane region" description="Helical" evidence="6">
    <location>
        <begin position="451"/>
        <end position="474"/>
    </location>
</feature>
<dbReference type="PROSITE" id="PS50850">
    <property type="entry name" value="MFS"/>
    <property type="match status" value="1"/>
</dbReference>
<dbReference type="FunFam" id="1.20.1250.20:FF:000018">
    <property type="entry name" value="MFS transporter permease"/>
    <property type="match status" value="1"/>
</dbReference>
<dbReference type="InterPro" id="IPR020846">
    <property type="entry name" value="MFS_dom"/>
</dbReference>
<sequence>MPVKSTSQWIVTPNAGFDALQYEASVAIPDLKETQCLVVVIGSKVTEFQVGDKVSILFMQDHLDGIITPQIRQSTLGSQRDGVLRQYGIFEETGLVTLPKSLSYIEGSTLPCAAVTAWNCLFGLKSNPLQKGDIVLTQGTGGVSLFAIQFALAIGATVIVTTSTVEKEQKLKALGVCHVINYKSDPNWGETAKSITPDGLGVHHVIEVGGESTIPQTMKAIRPEGVVSMIGFLGGKMNNQTSFSLIQQQLCIVRGMNVGSRKLFCEMNSFIDSKGIKPILSDQTFNFQAAKEAYKYMDLQDFWANMFSDIKADDLMHIESITPKSENLEDKNADALQLEQISIDPKVERSLNRKFDFRILPCLFLIYFFSFMDRSSIGNASIAGLNADLKLEGKAFETALALFFVVYLIVDIPAGWVFKSIGPRYFLSLSIFCFGICTICLGFVTTASQLYAVRCLLGFCEGGLTPCLYLYIALFYKHTGIQKRMAWFYTAAPLSGAIGGLLASGLGKINVGRFKAWPWIFFIEGALTLLVRIFCFLRLPNFPSQTRGLTDAELQLARVRGGAIGNGINIDQEKEKFSWNKVRDGFLDWNTIILSLAAIGSYCNIYAYGLFSPTIIKTFGYSTIHSQLLSVAPYIFAILCVLFCGYLFDYLHLRGPFMIGACILQAVGWIINIAAKSNTATYFGCFLIAGGVFSGINLMASWLTENLQPHYVRATGISLSVTMGTCGGIIATFTYMDTGSNVGNWVQLGMCILSAICAGFLMWKNNAENKLRQRGGRDYRLHNASSPEQLGSRHPAFVLSL</sequence>
<dbReference type="PANTHER" id="PTHR43791">
    <property type="entry name" value="PERMEASE-RELATED"/>
    <property type="match status" value="1"/>
</dbReference>
<gene>
    <name evidence="8" type="ORF">B7463_g11452</name>
</gene>
<feature type="transmembrane region" description="Helical" evidence="6">
    <location>
        <begin position="586"/>
        <end position="608"/>
    </location>
</feature>
<dbReference type="SMART" id="SM00829">
    <property type="entry name" value="PKS_ER"/>
    <property type="match status" value="1"/>
</dbReference>
<evidence type="ECO:0000256" key="4">
    <source>
        <dbReference type="ARBA" id="ARBA00022989"/>
    </source>
</evidence>
<feature type="transmembrane region" description="Helical" evidence="6">
    <location>
        <begin position="742"/>
        <end position="763"/>
    </location>
</feature>
<keyword evidence="9" id="KW-1185">Reference proteome</keyword>
<dbReference type="GO" id="GO:0022857">
    <property type="term" value="F:transmembrane transporter activity"/>
    <property type="evidence" value="ECO:0007669"/>
    <property type="project" value="InterPro"/>
</dbReference>
<evidence type="ECO:0000313" key="8">
    <source>
        <dbReference type="EMBL" id="RFU24882.1"/>
    </source>
</evidence>
<feature type="transmembrane region" description="Helical" evidence="6">
    <location>
        <begin position="516"/>
        <end position="537"/>
    </location>
</feature>
<dbReference type="InterPro" id="IPR036259">
    <property type="entry name" value="MFS_trans_sf"/>
</dbReference>